<evidence type="ECO:0000256" key="1">
    <source>
        <dbReference type="SAM" id="MobiDB-lite"/>
    </source>
</evidence>
<organism evidence="2 3">
    <name type="scientific">Ectopseudomonas oleovorans</name>
    <name type="common">Pseudomonas oleovorans</name>
    <dbReference type="NCBI Taxonomy" id="301"/>
    <lineage>
        <taxon>Bacteria</taxon>
        <taxon>Pseudomonadati</taxon>
        <taxon>Pseudomonadota</taxon>
        <taxon>Gammaproteobacteria</taxon>
        <taxon>Pseudomonadales</taxon>
        <taxon>Pseudomonadaceae</taxon>
        <taxon>Ectopseudomonas</taxon>
    </lineage>
</organism>
<name>A0A379PLQ7_ECTOL</name>
<feature type="region of interest" description="Disordered" evidence="1">
    <location>
        <begin position="129"/>
        <end position="151"/>
    </location>
</feature>
<dbReference type="AlphaFoldDB" id="A0A379PLQ7"/>
<dbReference type="EMBL" id="UGUV01000003">
    <property type="protein sequence ID" value="SUE72688.1"/>
    <property type="molecule type" value="Genomic_DNA"/>
</dbReference>
<dbReference type="Proteomes" id="UP000255303">
    <property type="component" value="Unassembled WGS sequence"/>
</dbReference>
<evidence type="ECO:0000313" key="3">
    <source>
        <dbReference type="Proteomes" id="UP000255303"/>
    </source>
</evidence>
<reference evidence="2 3" key="1">
    <citation type="submission" date="2018-06" db="EMBL/GenBank/DDBJ databases">
        <authorList>
            <consortium name="Pathogen Informatics"/>
            <person name="Doyle S."/>
        </authorList>
    </citation>
    <scope>NUCLEOTIDE SEQUENCE [LARGE SCALE GENOMIC DNA]</scope>
    <source>
        <strain evidence="2 3">NCTC10692</strain>
    </source>
</reference>
<sequence length="265" mass="29872">MLDPWAAHPRARGKYFALAHFSPPQPRSPPRTREIQPSIPLQIPKIPFTPACAGNTLLRFRNVRYRTAYPYGAGNTGSSTAMTGAATEYLHAGGQHQNPDFLPGYISRLPPRTREIRKHAAVVVGQHPLTPAHAGNTRKQRHRSHRMPAHPRARGKYWHRMLFSSQTCRSPPRTREIRRRPGTCPCACTAHPRARGKYGIVALLIAYFARSPPRTREIPHVPRRISWQRPLTPAHAGNKVPISLNFEKLTAHPRARGKYSSRGFS</sequence>
<dbReference type="AntiFam" id="ANF00057">
    <property type="entry name" value="Translation of E. coli type CRISPR repeat"/>
</dbReference>
<accession>A0A379PLQ7</accession>
<gene>
    <name evidence="2" type="ORF">NCTC10692_04844</name>
</gene>
<feature type="compositionally biased region" description="Basic residues" evidence="1">
    <location>
        <begin position="136"/>
        <end position="151"/>
    </location>
</feature>
<proteinExistence type="predicted"/>
<evidence type="ECO:0000313" key="2">
    <source>
        <dbReference type="EMBL" id="SUE72688.1"/>
    </source>
</evidence>
<protein>
    <submittedName>
        <fullName evidence="2">Uncharacterized protein</fullName>
    </submittedName>
</protein>